<proteinExistence type="predicted"/>
<evidence type="ECO:0000256" key="1">
    <source>
        <dbReference type="SAM" id="SignalP"/>
    </source>
</evidence>
<accession>A0A8J5L3J5</accession>
<gene>
    <name evidence="2" type="ORF">ZIOFF_028395</name>
</gene>
<evidence type="ECO:0000313" key="3">
    <source>
        <dbReference type="Proteomes" id="UP000734854"/>
    </source>
</evidence>
<dbReference type="PANTHER" id="PTHR33528">
    <property type="entry name" value="OS07G0239500 PROTEIN"/>
    <property type="match status" value="1"/>
</dbReference>
<dbReference type="EMBL" id="JACMSC010000008">
    <property type="protein sequence ID" value="KAG6510385.1"/>
    <property type="molecule type" value="Genomic_DNA"/>
</dbReference>
<dbReference type="PROSITE" id="PS51257">
    <property type="entry name" value="PROKAR_LIPOPROTEIN"/>
    <property type="match status" value="1"/>
</dbReference>
<dbReference type="AlphaFoldDB" id="A0A8J5L3J5"/>
<feature type="chain" id="PRO_5035172876" evidence="1">
    <location>
        <begin position="18"/>
        <end position="55"/>
    </location>
</feature>
<comment type="caution">
    <text evidence="2">The sequence shown here is derived from an EMBL/GenBank/DDBJ whole genome shotgun (WGS) entry which is preliminary data.</text>
</comment>
<sequence length="55" mass="6387">MGLIRSSFSFLLGLGCGVYITQNYEVPNMKQLTSKWLSRAKDMEEIYRKPNKNDD</sequence>
<dbReference type="Pfam" id="PF15054">
    <property type="entry name" value="DUF4535"/>
    <property type="match status" value="1"/>
</dbReference>
<organism evidence="2 3">
    <name type="scientific">Zingiber officinale</name>
    <name type="common">Ginger</name>
    <name type="synonym">Amomum zingiber</name>
    <dbReference type="NCBI Taxonomy" id="94328"/>
    <lineage>
        <taxon>Eukaryota</taxon>
        <taxon>Viridiplantae</taxon>
        <taxon>Streptophyta</taxon>
        <taxon>Embryophyta</taxon>
        <taxon>Tracheophyta</taxon>
        <taxon>Spermatophyta</taxon>
        <taxon>Magnoliopsida</taxon>
        <taxon>Liliopsida</taxon>
        <taxon>Zingiberales</taxon>
        <taxon>Zingiberaceae</taxon>
        <taxon>Zingiber</taxon>
    </lineage>
</organism>
<dbReference type="InterPro" id="IPR027854">
    <property type="entry name" value="STMP1"/>
</dbReference>
<reference evidence="2 3" key="1">
    <citation type="submission" date="2020-08" db="EMBL/GenBank/DDBJ databases">
        <title>Plant Genome Project.</title>
        <authorList>
            <person name="Zhang R.-G."/>
        </authorList>
    </citation>
    <scope>NUCLEOTIDE SEQUENCE [LARGE SCALE GENOMIC DNA]</scope>
    <source>
        <tissue evidence="2">Rhizome</tissue>
    </source>
</reference>
<name>A0A8J5L3J5_ZINOF</name>
<dbReference type="Proteomes" id="UP000734854">
    <property type="component" value="Unassembled WGS sequence"/>
</dbReference>
<protein>
    <submittedName>
        <fullName evidence="2">Uncharacterized protein</fullName>
    </submittedName>
</protein>
<feature type="signal peptide" evidence="1">
    <location>
        <begin position="1"/>
        <end position="17"/>
    </location>
</feature>
<dbReference type="PANTHER" id="PTHR33528:SF14">
    <property type="entry name" value="SOLUTE CARRIER FAMILY 35 MEMBER A4"/>
    <property type="match status" value="1"/>
</dbReference>
<keyword evidence="3" id="KW-1185">Reference proteome</keyword>
<evidence type="ECO:0000313" key="2">
    <source>
        <dbReference type="EMBL" id="KAG6510385.1"/>
    </source>
</evidence>
<keyword evidence="1" id="KW-0732">Signal</keyword>